<evidence type="ECO:0000313" key="2">
    <source>
        <dbReference type="Proteomes" id="UP001152803"/>
    </source>
</evidence>
<gene>
    <name evidence="1" type="ORF">COCON_G00149140</name>
</gene>
<proteinExistence type="predicted"/>
<comment type="caution">
    <text evidence="1">The sequence shown here is derived from an EMBL/GenBank/DDBJ whole genome shotgun (WGS) entry which is preliminary data.</text>
</comment>
<dbReference type="Proteomes" id="UP001152803">
    <property type="component" value="Unassembled WGS sequence"/>
</dbReference>
<dbReference type="AlphaFoldDB" id="A0A9Q1DCU1"/>
<reference evidence="1" key="1">
    <citation type="journal article" date="2023" name="Science">
        <title>Genome structures resolve the early diversification of teleost fishes.</title>
        <authorList>
            <person name="Parey E."/>
            <person name="Louis A."/>
            <person name="Montfort J."/>
            <person name="Bouchez O."/>
            <person name="Roques C."/>
            <person name="Iampietro C."/>
            <person name="Lluch J."/>
            <person name="Castinel A."/>
            <person name="Donnadieu C."/>
            <person name="Desvignes T."/>
            <person name="Floi Bucao C."/>
            <person name="Jouanno E."/>
            <person name="Wen M."/>
            <person name="Mejri S."/>
            <person name="Dirks R."/>
            <person name="Jansen H."/>
            <person name="Henkel C."/>
            <person name="Chen W.J."/>
            <person name="Zahm M."/>
            <person name="Cabau C."/>
            <person name="Klopp C."/>
            <person name="Thompson A.W."/>
            <person name="Robinson-Rechavi M."/>
            <person name="Braasch I."/>
            <person name="Lecointre G."/>
            <person name="Bobe J."/>
            <person name="Postlethwait J.H."/>
            <person name="Berthelot C."/>
            <person name="Roest Crollius H."/>
            <person name="Guiguen Y."/>
        </authorList>
    </citation>
    <scope>NUCLEOTIDE SEQUENCE</scope>
    <source>
        <strain evidence="1">Concon-B</strain>
    </source>
</reference>
<keyword evidence="2" id="KW-1185">Reference proteome</keyword>
<name>A0A9Q1DCU1_CONCO</name>
<evidence type="ECO:0000313" key="1">
    <source>
        <dbReference type="EMBL" id="KAJ8265815.1"/>
    </source>
</evidence>
<dbReference type="OrthoDB" id="8948897at2759"/>
<dbReference type="EMBL" id="JAFJMO010000010">
    <property type="protein sequence ID" value="KAJ8265815.1"/>
    <property type="molecule type" value="Genomic_DNA"/>
</dbReference>
<protein>
    <submittedName>
        <fullName evidence="1">Uncharacterized protein</fullName>
    </submittedName>
</protein>
<organism evidence="1 2">
    <name type="scientific">Conger conger</name>
    <name type="common">Conger eel</name>
    <name type="synonym">Muraena conger</name>
    <dbReference type="NCBI Taxonomy" id="82655"/>
    <lineage>
        <taxon>Eukaryota</taxon>
        <taxon>Metazoa</taxon>
        <taxon>Chordata</taxon>
        <taxon>Craniata</taxon>
        <taxon>Vertebrata</taxon>
        <taxon>Euteleostomi</taxon>
        <taxon>Actinopterygii</taxon>
        <taxon>Neopterygii</taxon>
        <taxon>Teleostei</taxon>
        <taxon>Anguilliformes</taxon>
        <taxon>Congridae</taxon>
        <taxon>Conger</taxon>
    </lineage>
</organism>
<sequence length="78" mass="8931">MLEVDVLFRDILNDPAVASDNYAVFSKVMREAKMIALNHATKEQNYQRSYKNRKVKLSAGREEIIVSDCWGERGVPTN</sequence>
<accession>A0A9Q1DCU1</accession>